<evidence type="ECO:0000313" key="3">
    <source>
        <dbReference type="EMBL" id="GHI40168.1"/>
    </source>
</evidence>
<organism evidence="3 4">
    <name type="scientific">Streptomyces violascens</name>
    <dbReference type="NCBI Taxonomy" id="67381"/>
    <lineage>
        <taxon>Bacteria</taxon>
        <taxon>Bacillati</taxon>
        <taxon>Actinomycetota</taxon>
        <taxon>Actinomycetes</taxon>
        <taxon>Kitasatosporales</taxon>
        <taxon>Streptomycetaceae</taxon>
        <taxon>Streptomyces</taxon>
    </lineage>
</organism>
<dbReference type="EMBL" id="BNDY01000017">
    <property type="protein sequence ID" value="GHI40168.1"/>
    <property type="molecule type" value="Genomic_DNA"/>
</dbReference>
<dbReference type="InterPro" id="IPR038717">
    <property type="entry name" value="Tc1-like_DDE_dom"/>
</dbReference>
<comment type="caution">
    <text evidence="3">The sequence shown here is derived from an EMBL/GenBank/DDBJ whole genome shotgun (WGS) entry which is preliminary data.</text>
</comment>
<sequence>MICADELGPVIPRTFPPAPAWSPDGHRNKAELDYSRGPEKTWVYGGLRPSDGQAVTMTAPSRNSVFYQQFLHLLEDADPDGEIWIVTDNLSSHNSVSTRTWLEDIPASTTPPSPSARAGSTCRKAGGASSTKPPLPAGHSPTATTSHTPRPGNRPAQLPCQPLDLGPTDPANSPTTAPICVHRLRNPALGPVRRIMRWTALTKFGIGVSARPPNIPAMPRPFGFTYDQRPDGTVTITHQGRSAGTLRGARAEKFLAEVEAGDAQLVMARWTGAYKHGNERMARNHPRNRH</sequence>
<feature type="region of interest" description="Disordered" evidence="1">
    <location>
        <begin position="103"/>
        <end position="174"/>
    </location>
</feature>
<gene>
    <name evidence="3" type="ORF">Sviol_45760</name>
</gene>
<dbReference type="Proteomes" id="UP001050808">
    <property type="component" value="Unassembled WGS sequence"/>
</dbReference>
<feature type="domain" description="Tc1-like transposase DDE" evidence="2">
    <location>
        <begin position="2"/>
        <end position="104"/>
    </location>
</feature>
<evidence type="ECO:0000256" key="1">
    <source>
        <dbReference type="SAM" id="MobiDB-lite"/>
    </source>
</evidence>
<proteinExistence type="predicted"/>
<protein>
    <recommendedName>
        <fullName evidence="2">Tc1-like transposase DDE domain-containing protein</fullName>
    </recommendedName>
</protein>
<evidence type="ECO:0000259" key="2">
    <source>
        <dbReference type="Pfam" id="PF13358"/>
    </source>
</evidence>
<name>A0ABQ3QSC2_9ACTN</name>
<dbReference type="Pfam" id="PF13358">
    <property type="entry name" value="DDE_3"/>
    <property type="match status" value="1"/>
</dbReference>
<keyword evidence="4" id="KW-1185">Reference proteome</keyword>
<reference evidence="3" key="1">
    <citation type="submission" date="2024-05" db="EMBL/GenBank/DDBJ databases">
        <title>Whole genome shotgun sequence of Streptomyces violascens NBRC 12920.</title>
        <authorList>
            <person name="Komaki H."/>
            <person name="Tamura T."/>
        </authorList>
    </citation>
    <scope>NUCLEOTIDE SEQUENCE</scope>
    <source>
        <strain evidence="3">NBRC 12920</strain>
    </source>
</reference>
<evidence type="ECO:0000313" key="4">
    <source>
        <dbReference type="Proteomes" id="UP001050808"/>
    </source>
</evidence>
<accession>A0ABQ3QSC2</accession>